<keyword evidence="6" id="KW-0238">DNA-binding</keyword>
<dbReference type="RefSeq" id="WP_193418428.1">
    <property type="nucleotide sequence ID" value="NZ_JADCNN020000018.1"/>
</dbReference>
<evidence type="ECO:0000256" key="6">
    <source>
        <dbReference type="ARBA" id="ARBA00023125"/>
    </source>
</evidence>
<dbReference type="SUPFAM" id="SSF52172">
    <property type="entry name" value="CheY-like"/>
    <property type="match status" value="1"/>
</dbReference>
<dbReference type="PANTHER" id="PTHR42713">
    <property type="entry name" value="HISTIDINE KINASE-RELATED"/>
    <property type="match status" value="1"/>
</dbReference>
<protein>
    <submittedName>
        <fullName evidence="11">Response regulator</fullName>
    </submittedName>
</protein>
<dbReference type="PANTHER" id="PTHR42713:SF3">
    <property type="entry name" value="TRANSCRIPTIONAL REGULATORY PROTEIN HPTR"/>
    <property type="match status" value="1"/>
</dbReference>
<dbReference type="Pfam" id="PF17853">
    <property type="entry name" value="GGDEF_2"/>
    <property type="match status" value="1"/>
</dbReference>
<dbReference type="PROSITE" id="PS00041">
    <property type="entry name" value="HTH_ARAC_FAMILY_1"/>
    <property type="match status" value="1"/>
</dbReference>
<dbReference type="InterPro" id="IPR001789">
    <property type="entry name" value="Sig_transdc_resp-reg_receiver"/>
</dbReference>
<feature type="modified residue" description="4-aspartylphosphate" evidence="8">
    <location>
        <position position="55"/>
    </location>
</feature>
<evidence type="ECO:0000313" key="11">
    <source>
        <dbReference type="EMBL" id="MBM6997438.1"/>
    </source>
</evidence>
<evidence type="ECO:0000259" key="9">
    <source>
        <dbReference type="PROSITE" id="PS01124"/>
    </source>
</evidence>
<keyword evidence="7" id="KW-0804">Transcription</keyword>
<keyword evidence="4" id="KW-0902">Two-component regulatory system</keyword>
<evidence type="ECO:0000256" key="8">
    <source>
        <dbReference type="PROSITE-ProRule" id="PRU00169"/>
    </source>
</evidence>
<evidence type="ECO:0000256" key="2">
    <source>
        <dbReference type="ARBA" id="ARBA00022490"/>
    </source>
</evidence>
<dbReference type="EMBL" id="JADCNN020000018">
    <property type="protein sequence ID" value="MBM6997438.1"/>
    <property type="molecule type" value="Genomic_DNA"/>
</dbReference>
<dbReference type="Gene3D" id="1.10.10.60">
    <property type="entry name" value="Homeodomain-like"/>
    <property type="match status" value="2"/>
</dbReference>
<dbReference type="SUPFAM" id="SSF46689">
    <property type="entry name" value="Homeodomain-like"/>
    <property type="match status" value="2"/>
</dbReference>
<keyword evidence="12" id="KW-1185">Reference proteome</keyword>
<organism evidence="11 12">
    <name type="scientific">Paenibacillus rhizolycopersici</name>
    <dbReference type="NCBI Taxonomy" id="2780073"/>
    <lineage>
        <taxon>Bacteria</taxon>
        <taxon>Bacillati</taxon>
        <taxon>Bacillota</taxon>
        <taxon>Bacilli</taxon>
        <taxon>Bacillales</taxon>
        <taxon>Paenibacillaceae</taxon>
        <taxon>Paenibacillus</taxon>
    </lineage>
</organism>
<dbReference type="PRINTS" id="PR00032">
    <property type="entry name" value="HTHARAC"/>
</dbReference>
<dbReference type="InterPro" id="IPR018062">
    <property type="entry name" value="HTH_AraC-typ_CS"/>
</dbReference>
<dbReference type="CDD" id="cd17536">
    <property type="entry name" value="REC_YesN-like"/>
    <property type="match status" value="1"/>
</dbReference>
<comment type="subcellular location">
    <subcellularLocation>
        <location evidence="1">Cytoplasm</location>
    </subcellularLocation>
</comment>
<sequence>MYKALIVDDEPKVRSGLTKLIPALDAEWKVVGQAKNGNEALELVRRDMPDLVITDIRMPNMNGLDLLNVLREYPVQVVILSGYGYFEYAKTAIRFGAFDYLLKPLKPDEVRDLLGRLKKEISKPVTGASAISADFHYAKLWKDWLLGIEDSADHLDRLRGQLPEGVKNYCVIAIDIEDFDELVTEDQWGDRQLVVFAVRNVAYEILQNREGLGSRFLFASASQIYFLLLGGPYPRDVYESMIYEVRRWVRISISVGISGRAGEFAELPHAFAEAREALLNRWIYGSGLVHEHGELANTEGNGNAPGYPSELDEALVLALREGDGARARETLRRFVGTVLEQNVVYPVFHGYCLQLLSSVVRYVHEQRITALVFQDELKPYEWFQVNFSADEFIRFVDELTAAAIDKAEWKKQQKHNRTLETAVGFIHRHYMQDISLNDVAGKAGMSSSYFSSFFKQEMGMSLIEYLTQFRMDKAKNLMMDPDLKLYNISEMVGYQDVKYFSRLFKKTEGVTPGEYRQFFYRKDEDDEK</sequence>
<dbReference type="InterPro" id="IPR018060">
    <property type="entry name" value="HTH_AraC"/>
</dbReference>
<feature type="domain" description="HTH araC/xylS-type" evidence="9">
    <location>
        <begin position="420"/>
        <end position="518"/>
    </location>
</feature>
<gene>
    <name evidence="11" type="ORF">IM700_017405</name>
</gene>
<evidence type="ECO:0000313" key="12">
    <source>
        <dbReference type="Proteomes" id="UP001516620"/>
    </source>
</evidence>
<accession>A0ABS2HAN7</accession>
<dbReference type="Pfam" id="PF12833">
    <property type="entry name" value="HTH_18"/>
    <property type="match status" value="1"/>
</dbReference>
<dbReference type="SMART" id="SM00342">
    <property type="entry name" value="HTH_ARAC"/>
    <property type="match status" value="1"/>
</dbReference>
<evidence type="ECO:0000256" key="7">
    <source>
        <dbReference type="ARBA" id="ARBA00023163"/>
    </source>
</evidence>
<comment type="caution">
    <text evidence="11">The sequence shown here is derived from an EMBL/GenBank/DDBJ whole genome shotgun (WGS) entry which is preliminary data.</text>
</comment>
<dbReference type="Pfam" id="PF00072">
    <property type="entry name" value="Response_reg"/>
    <property type="match status" value="1"/>
</dbReference>
<dbReference type="Proteomes" id="UP001516620">
    <property type="component" value="Unassembled WGS sequence"/>
</dbReference>
<evidence type="ECO:0000256" key="3">
    <source>
        <dbReference type="ARBA" id="ARBA00022553"/>
    </source>
</evidence>
<evidence type="ECO:0000256" key="4">
    <source>
        <dbReference type="ARBA" id="ARBA00023012"/>
    </source>
</evidence>
<dbReference type="InterPro" id="IPR011006">
    <property type="entry name" value="CheY-like_superfamily"/>
</dbReference>
<keyword evidence="5" id="KW-0805">Transcription regulation</keyword>
<name>A0ABS2HAN7_9BACL</name>
<dbReference type="InterPro" id="IPR051552">
    <property type="entry name" value="HptR"/>
</dbReference>
<feature type="domain" description="Response regulatory" evidence="10">
    <location>
        <begin position="3"/>
        <end position="118"/>
    </location>
</feature>
<dbReference type="InterPro" id="IPR020449">
    <property type="entry name" value="Tscrpt_reg_AraC-type_HTH"/>
</dbReference>
<dbReference type="SMART" id="SM00448">
    <property type="entry name" value="REC"/>
    <property type="match status" value="1"/>
</dbReference>
<evidence type="ECO:0000256" key="1">
    <source>
        <dbReference type="ARBA" id="ARBA00004496"/>
    </source>
</evidence>
<keyword evidence="3 8" id="KW-0597">Phosphoprotein</keyword>
<keyword evidence="2" id="KW-0963">Cytoplasm</keyword>
<evidence type="ECO:0000256" key="5">
    <source>
        <dbReference type="ARBA" id="ARBA00023015"/>
    </source>
</evidence>
<dbReference type="PROSITE" id="PS50110">
    <property type="entry name" value="RESPONSE_REGULATORY"/>
    <property type="match status" value="1"/>
</dbReference>
<evidence type="ECO:0000259" key="10">
    <source>
        <dbReference type="PROSITE" id="PS50110"/>
    </source>
</evidence>
<dbReference type="InterPro" id="IPR041522">
    <property type="entry name" value="CdaR_GGDEF"/>
</dbReference>
<dbReference type="Gene3D" id="3.40.50.2300">
    <property type="match status" value="1"/>
</dbReference>
<reference evidence="11 12" key="1">
    <citation type="submission" date="2021-01" db="EMBL/GenBank/DDBJ databases">
        <title>Paenibacillus sp.nov. isolated from the rhizosphere soil of tomato plant.</title>
        <authorList>
            <person name="Thin K.K."/>
            <person name="Zhang X."/>
            <person name="He S."/>
        </authorList>
    </citation>
    <scope>NUCLEOTIDE SEQUENCE [LARGE SCALE GENOMIC DNA]</scope>
    <source>
        <strain evidence="11 12">DXFW5</strain>
    </source>
</reference>
<dbReference type="PROSITE" id="PS01124">
    <property type="entry name" value="HTH_ARAC_FAMILY_2"/>
    <property type="match status" value="1"/>
</dbReference>
<proteinExistence type="predicted"/>
<dbReference type="InterPro" id="IPR009057">
    <property type="entry name" value="Homeodomain-like_sf"/>
</dbReference>